<feature type="region of interest" description="Disordered" evidence="7">
    <location>
        <begin position="507"/>
        <end position="561"/>
    </location>
</feature>
<organism evidence="10 11">
    <name type="scientific">Tribonema minus</name>
    <dbReference type="NCBI Taxonomy" id="303371"/>
    <lineage>
        <taxon>Eukaryota</taxon>
        <taxon>Sar</taxon>
        <taxon>Stramenopiles</taxon>
        <taxon>Ochrophyta</taxon>
        <taxon>PX clade</taxon>
        <taxon>Xanthophyceae</taxon>
        <taxon>Tribonematales</taxon>
        <taxon>Tribonemataceae</taxon>
        <taxon>Tribonema</taxon>
    </lineage>
</organism>
<evidence type="ECO:0000256" key="6">
    <source>
        <dbReference type="ARBA" id="ARBA00024338"/>
    </source>
</evidence>
<dbReference type="Pfam" id="PF07690">
    <property type="entry name" value="MFS_1"/>
    <property type="match status" value="1"/>
</dbReference>
<evidence type="ECO:0000313" key="11">
    <source>
        <dbReference type="Proteomes" id="UP000664859"/>
    </source>
</evidence>
<keyword evidence="11" id="KW-1185">Reference proteome</keyword>
<dbReference type="GO" id="GO:0016020">
    <property type="term" value="C:membrane"/>
    <property type="evidence" value="ECO:0007669"/>
    <property type="project" value="UniProtKB-SubCell"/>
</dbReference>
<feature type="transmembrane region" description="Helical" evidence="8">
    <location>
        <begin position="365"/>
        <end position="390"/>
    </location>
</feature>
<gene>
    <name evidence="10" type="ORF">JKP88DRAFT_302221</name>
</gene>
<dbReference type="PANTHER" id="PTHR23505">
    <property type="entry name" value="SPINSTER"/>
    <property type="match status" value="1"/>
</dbReference>
<dbReference type="Gene3D" id="1.20.1250.20">
    <property type="entry name" value="MFS general substrate transporter like domains"/>
    <property type="match status" value="2"/>
</dbReference>
<evidence type="ECO:0000259" key="9">
    <source>
        <dbReference type="PROSITE" id="PS50850"/>
    </source>
</evidence>
<dbReference type="InterPro" id="IPR036259">
    <property type="entry name" value="MFS_trans_sf"/>
</dbReference>
<keyword evidence="3 8" id="KW-0812">Transmembrane</keyword>
<protein>
    <submittedName>
        <fullName evidence="10">Major facilitator superfamily domain-containing protein</fullName>
    </submittedName>
</protein>
<dbReference type="PANTHER" id="PTHR23505:SF79">
    <property type="entry name" value="PROTEIN SPINSTER"/>
    <property type="match status" value="1"/>
</dbReference>
<dbReference type="InterPro" id="IPR020846">
    <property type="entry name" value="MFS_dom"/>
</dbReference>
<feature type="transmembrane region" description="Helical" evidence="8">
    <location>
        <begin position="331"/>
        <end position="353"/>
    </location>
</feature>
<evidence type="ECO:0000256" key="8">
    <source>
        <dbReference type="SAM" id="Phobius"/>
    </source>
</evidence>
<evidence type="ECO:0000256" key="7">
    <source>
        <dbReference type="SAM" id="MobiDB-lite"/>
    </source>
</evidence>
<dbReference type="OrthoDB" id="3639251at2759"/>
<feature type="transmembrane region" description="Helical" evidence="8">
    <location>
        <begin position="294"/>
        <end position="319"/>
    </location>
</feature>
<evidence type="ECO:0000256" key="1">
    <source>
        <dbReference type="ARBA" id="ARBA00004141"/>
    </source>
</evidence>
<keyword evidence="2" id="KW-0813">Transport</keyword>
<evidence type="ECO:0000256" key="5">
    <source>
        <dbReference type="ARBA" id="ARBA00023136"/>
    </source>
</evidence>
<dbReference type="InterPro" id="IPR011701">
    <property type="entry name" value="MFS"/>
</dbReference>
<dbReference type="GO" id="GO:0022857">
    <property type="term" value="F:transmembrane transporter activity"/>
    <property type="evidence" value="ECO:0007669"/>
    <property type="project" value="InterPro"/>
</dbReference>
<dbReference type="InterPro" id="IPR044770">
    <property type="entry name" value="MFS_spinster-like"/>
</dbReference>
<feature type="compositionally biased region" description="Acidic residues" evidence="7">
    <location>
        <begin position="520"/>
        <end position="530"/>
    </location>
</feature>
<dbReference type="PROSITE" id="PS50850">
    <property type="entry name" value="MFS"/>
    <property type="match status" value="1"/>
</dbReference>
<feature type="transmembrane region" description="Helical" evidence="8">
    <location>
        <begin position="153"/>
        <end position="176"/>
    </location>
</feature>
<feature type="transmembrane region" description="Helical" evidence="8">
    <location>
        <begin position="422"/>
        <end position="443"/>
    </location>
</feature>
<comment type="subcellular location">
    <subcellularLocation>
        <location evidence="1">Membrane</location>
        <topology evidence="1">Multi-pass membrane protein</topology>
    </subcellularLocation>
</comment>
<comment type="caution">
    <text evidence="10">The sequence shown here is derived from an EMBL/GenBank/DDBJ whole genome shotgun (WGS) entry which is preliminary data.</text>
</comment>
<dbReference type="SUPFAM" id="SSF103473">
    <property type="entry name" value="MFS general substrate transporter"/>
    <property type="match status" value="1"/>
</dbReference>
<feature type="transmembrane region" description="Helical" evidence="8">
    <location>
        <begin position="243"/>
        <end position="260"/>
    </location>
</feature>
<dbReference type="EMBL" id="JAFCMP010000053">
    <property type="protein sequence ID" value="KAG5189317.1"/>
    <property type="molecule type" value="Genomic_DNA"/>
</dbReference>
<keyword evidence="4 8" id="KW-1133">Transmembrane helix</keyword>
<evidence type="ECO:0000313" key="10">
    <source>
        <dbReference type="EMBL" id="KAG5189317.1"/>
    </source>
</evidence>
<feature type="domain" description="Major facilitator superfamily (MFS) profile" evidence="9">
    <location>
        <begin position="40"/>
        <end position="486"/>
    </location>
</feature>
<feature type="transmembrane region" description="Helical" evidence="8">
    <location>
        <begin position="214"/>
        <end position="236"/>
    </location>
</feature>
<reference evidence="10" key="1">
    <citation type="submission" date="2021-02" db="EMBL/GenBank/DDBJ databases">
        <title>First Annotated Genome of the Yellow-green Alga Tribonema minus.</title>
        <authorList>
            <person name="Mahan K.M."/>
        </authorList>
    </citation>
    <scope>NUCLEOTIDE SEQUENCE</scope>
    <source>
        <strain evidence="10">UTEX B ZZ1240</strain>
    </source>
</reference>
<dbReference type="AlphaFoldDB" id="A0A835Z7U8"/>
<sequence>MTLIESPVRMRNEAAGEADDDHPIAVLPPSKGAQSHAPYALGILTVLNVINLWHRNLLYNLSAVSAAQCSALCEGVAFEPLCTVSCASASDADACSLCADCRAAYDSAYYNLKDGACVSNAQYGTLAGFGFTLMFALVGLFAGRLCDTMNRRLLHAGAVLVWSAATGAGGLCTSYGCVLASRVAVAVGEAFNAPACYSLLDWYFPAKRSTANGIYSTGTYLGAGLSSLCILAASAIGWRRTSFAAGCAGLFMASLLYNTVEQPPSRVGGGAGGGGQRGAPPGRVLRTLCTTPRVLLLLLASSLRMIGTWVGAAYLPTYFHRAYPAYESQYSVINGVIVAAGGVLSSSVGGALADRWGKRSPGGYAWVPALGAALGLMPAGVALFCGNFYVSMAALGAQNLLAECWLGPGMAILQREVPRDMVGVSVAVLLFCNTVTANVGPWIISAIDPGTDAVRDPIFCQLALSYLGSALVFGWLGVLLQRPRGGKEGGKKGGGSIALVRWLCGGGGEGDEESRRGSDTCDDDTFEDEPQTERTRLLNARPHHGTIQLSPMAAHKPPAWDSGDRRFLHL</sequence>
<dbReference type="Proteomes" id="UP000664859">
    <property type="component" value="Unassembled WGS sequence"/>
</dbReference>
<name>A0A835Z7U8_9STRA</name>
<evidence type="ECO:0000256" key="4">
    <source>
        <dbReference type="ARBA" id="ARBA00022989"/>
    </source>
</evidence>
<evidence type="ECO:0000256" key="2">
    <source>
        <dbReference type="ARBA" id="ARBA00022448"/>
    </source>
</evidence>
<feature type="transmembrane region" description="Helical" evidence="8">
    <location>
        <begin position="463"/>
        <end position="480"/>
    </location>
</feature>
<feature type="transmembrane region" description="Helical" evidence="8">
    <location>
        <begin position="123"/>
        <end position="141"/>
    </location>
</feature>
<accession>A0A835Z7U8</accession>
<proteinExistence type="inferred from homology"/>
<keyword evidence="5 8" id="KW-0472">Membrane</keyword>
<evidence type="ECO:0000256" key="3">
    <source>
        <dbReference type="ARBA" id="ARBA00022692"/>
    </source>
</evidence>
<comment type="similarity">
    <text evidence="6">Belongs to the major facilitator superfamily. Spinster (TC 2.A.1.49) family.</text>
</comment>